<protein>
    <recommendedName>
        <fullName evidence="3">Alcohol dehydrogenase-like C-terminal domain-containing protein</fullName>
    </recommendedName>
</protein>
<keyword evidence="2" id="KW-1185">Reference proteome</keyword>
<dbReference type="InterPro" id="IPR052711">
    <property type="entry name" value="Zinc_ADH-like"/>
</dbReference>
<dbReference type="HOGENOM" id="CLU_1922030_0_0_1"/>
<feature type="non-terminal residue" evidence="1">
    <location>
        <position position="132"/>
    </location>
</feature>
<evidence type="ECO:0000313" key="1">
    <source>
        <dbReference type="EMBL" id="EXJ81953.1"/>
    </source>
</evidence>
<evidence type="ECO:0000313" key="2">
    <source>
        <dbReference type="Proteomes" id="UP000019484"/>
    </source>
</evidence>
<dbReference type="PANTHER" id="PTHR45033:SF2">
    <property type="entry name" value="ZINC-TYPE ALCOHOL DEHYDROGENASE-LIKE PROTEIN C1773.06C"/>
    <property type="match status" value="1"/>
</dbReference>
<accession>W9XP26</accession>
<dbReference type="RefSeq" id="XP_007727074.1">
    <property type="nucleotide sequence ID" value="XM_007728884.1"/>
</dbReference>
<dbReference type="Gene3D" id="3.90.180.10">
    <property type="entry name" value="Medium-chain alcohol dehydrogenases, catalytic domain"/>
    <property type="match status" value="1"/>
</dbReference>
<dbReference type="AlphaFoldDB" id="W9XP26"/>
<feature type="non-terminal residue" evidence="1">
    <location>
        <position position="1"/>
    </location>
</feature>
<sequence length="132" mass="14468">IGGKLNLKTVQSGLSGVVDGTFRLHCIFNENGRVALPESQDWLEGLYTFQRCQLRNRPTLRVDSTRSRSRQLTTLLEGTGGDSRFAVEFKFAKAIGTIVIATTSSAAKAGVLKKLGADHVIDYKEVLNLNWG</sequence>
<dbReference type="STRING" id="1182541.W9XP26"/>
<reference evidence="1 2" key="1">
    <citation type="submission" date="2013-03" db="EMBL/GenBank/DDBJ databases">
        <title>The Genome Sequence of Capronia coronata CBS 617.96.</title>
        <authorList>
            <consortium name="The Broad Institute Genomics Platform"/>
            <person name="Cuomo C."/>
            <person name="de Hoog S."/>
            <person name="Gorbushina A."/>
            <person name="Walker B."/>
            <person name="Young S.K."/>
            <person name="Zeng Q."/>
            <person name="Gargeya S."/>
            <person name="Fitzgerald M."/>
            <person name="Haas B."/>
            <person name="Abouelleil A."/>
            <person name="Allen A.W."/>
            <person name="Alvarado L."/>
            <person name="Arachchi H.M."/>
            <person name="Berlin A.M."/>
            <person name="Chapman S.B."/>
            <person name="Gainer-Dewar J."/>
            <person name="Goldberg J."/>
            <person name="Griggs A."/>
            <person name="Gujja S."/>
            <person name="Hansen M."/>
            <person name="Howarth C."/>
            <person name="Imamovic A."/>
            <person name="Ireland A."/>
            <person name="Larimer J."/>
            <person name="McCowan C."/>
            <person name="Murphy C."/>
            <person name="Pearson M."/>
            <person name="Poon T.W."/>
            <person name="Priest M."/>
            <person name="Roberts A."/>
            <person name="Saif S."/>
            <person name="Shea T."/>
            <person name="Sisk P."/>
            <person name="Sykes S."/>
            <person name="Wortman J."/>
            <person name="Nusbaum C."/>
            <person name="Birren B."/>
        </authorList>
    </citation>
    <scope>NUCLEOTIDE SEQUENCE [LARGE SCALE GENOMIC DNA]</scope>
    <source>
        <strain evidence="1 2">CBS 617.96</strain>
    </source>
</reference>
<evidence type="ECO:0008006" key="3">
    <source>
        <dbReference type="Google" id="ProtNLM"/>
    </source>
</evidence>
<proteinExistence type="predicted"/>
<comment type="caution">
    <text evidence="1">The sequence shown here is derived from an EMBL/GenBank/DDBJ whole genome shotgun (WGS) entry which is preliminary data.</text>
</comment>
<dbReference type="EMBL" id="AMWN01000007">
    <property type="protein sequence ID" value="EXJ81953.1"/>
    <property type="molecule type" value="Genomic_DNA"/>
</dbReference>
<dbReference type="SUPFAM" id="SSF51735">
    <property type="entry name" value="NAD(P)-binding Rossmann-fold domains"/>
    <property type="match status" value="1"/>
</dbReference>
<organism evidence="1 2">
    <name type="scientific">Capronia coronata CBS 617.96</name>
    <dbReference type="NCBI Taxonomy" id="1182541"/>
    <lineage>
        <taxon>Eukaryota</taxon>
        <taxon>Fungi</taxon>
        <taxon>Dikarya</taxon>
        <taxon>Ascomycota</taxon>
        <taxon>Pezizomycotina</taxon>
        <taxon>Eurotiomycetes</taxon>
        <taxon>Chaetothyriomycetidae</taxon>
        <taxon>Chaetothyriales</taxon>
        <taxon>Herpotrichiellaceae</taxon>
        <taxon>Capronia</taxon>
    </lineage>
</organism>
<dbReference type="Proteomes" id="UP000019484">
    <property type="component" value="Unassembled WGS sequence"/>
</dbReference>
<dbReference type="InterPro" id="IPR036291">
    <property type="entry name" value="NAD(P)-bd_dom_sf"/>
</dbReference>
<dbReference type="PANTHER" id="PTHR45033">
    <property type="match status" value="1"/>
</dbReference>
<name>W9XP26_9EURO</name>
<dbReference type="GeneID" id="19162873"/>
<dbReference type="Gene3D" id="3.40.50.720">
    <property type="entry name" value="NAD(P)-binding Rossmann-like Domain"/>
    <property type="match status" value="1"/>
</dbReference>
<gene>
    <name evidence="1" type="ORF">A1O1_08020</name>
</gene>